<reference evidence="5" key="1">
    <citation type="submission" date="2023-11" db="EMBL/GenBank/DDBJ databases">
        <title>Identification and selenium tolerance of Delftia acidovorans R3-25.</title>
        <authorList>
            <person name="Zhang S."/>
            <person name="Liu Y."/>
            <person name="Guo Y."/>
        </authorList>
    </citation>
    <scope>NUCLEOTIDE SEQUENCE</scope>
    <source>
        <strain evidence="5">R3-25</strain>
    </source>
</reference>
<evidence type="ECO:0000256" key="2">
    <source>
        <dbReference type="ARBA" id="ARBA00023125"/>
    </source>
</evidence>
<dbReference type="PROSITE" id="PS51032">
    <property type="entry name" value="AP2_ERF"/>
    <property type="match status" value="1"/>
</dbReference>
<name>A0AAJ2R7U7_DELAC</name>
<dbReference type="RefSeq" id="WP_012205038.1">
    <property type="nucleotide sequence ID" value="NZ_CP065695.1"/>
</dbReference>
<dbReference type="SMART" id="SM00380">
    <property type="entry name" value="AP2"/>
    <property type="match status" value="1"/>
</dbReference>
<feature type="domain" description="AP2/ERF" evidence="4">
    <location>
        <begin position="109"/>
        <end position="164"/>
    </location>
</feature>
<keyword evidence="2" id="KW-0238">DNA-binding</keyword>
<dbReference type="GeneID" id="24119576"/>
<dbReference type="InterPro" id="IPR044925">
    <property type="entry name" value="His-Me_finger_sf"/>
</dbReference>
<evidence type="ECO:0000256" key="3">
    <source>
        <dbReference type="ARBA" id="ARBA00023163"/>
    </source>
</evidence>
<evidence type="ECO:0000313" key="6">
    <source>
        <dbReference type="Proteomes" id="UP001287445"/>
    </source>
</evidence>
<dbReference type="EMBL" id="JAWWMZ010000016">
    <property type="protein sequence ID" value="MDX4957279.1"/>
    <property type="molecule type" value="Genomic_DNA"/>
</dbReference>
<keyword evidence="5" id="KW-0255">Endonuclease</keyword>
<dbReference type="SUPFAM" id="SSF54171">
    <property type="entry name" value="DNA-binding domain"/>
    <property type="match status" value="1"/>
</dbReference>
<evidence type="ECO:0000256" key="1">
    <source>
        <dbReference type="ARBA" id="ARBA00023015"/>
    </source>
</evidence>
<keyword evidence="5" id="KW-0378">Hydrolase</keyword>
<dbReference type="Gene3D" id="3.30.730.10">
    <property type="entry name" value="AP2/ERF domain"/>
    <property type="match status" value="1"/>
</dbReference>
<dbReference type="Proteomes" id="UP001287445">
    <property type="component" value="Unassembled WGS sequence"/>
</dbReference>
<dbReference type="Gene3D" id="3.90.75.20">
    <property type="match status" value="1"/>
</dbReference>
<dbReference type="GO" id="GO:0003677">
    <property type="term" value="F:DNA binding"/>
    <property type="evidence" value="ECO:0007669"/>
    <property type="project" value="UniProtKB-KW"/>
</dbReference>
<dbReference type="GO" id="GO:0003700">
    <property type="term" value="F:DNA-binding transcription factor activity"/>
    <property type="evidence" value="ECO:0007669"/>
    <property type="project" value="InterPro"/>
</dbReference>
<keyword evidence="3" id="KW-0804">Transcription</keyword>
<accession>A0AAJ2R7U7</accession>
<comment type="caution">
    <text evidence="5">The sequence shown here is derived from an EMBL/GenBank/DDBJ whole genome shotgun (WGS) entry which is preliminary data.</text>
</comment>
<dbReference type="GO" id="GO:0004519">
    <property type="term" value="F:endonuclease activity"/>
    <property type="evidence" value="ECO:0007669"/>
    <property type="project" value="UniProtKB-KW"/>
</dbReference>
<dbReference type="InterPro" id="IPR001471">
    <property type="entry name" value="AP2/ERF_dom"/>
</dbReference>
<dbReference type="SUPFAM" id="SSF54060">
    <property type="entry name" value="His-Me finger endonucleases"/>
    <property type="match status" value="1"/>
</dbReference>
<evidence type="ECO:0000259" key="4">
    <source>
        <dbReference type="PROSITE" id="PS51032"/>
    </source>
</evidence>
<dbReference type="InterPro" id="IPR036955">
    <property type="entry name" value="AP2/ERF_dom_sf"/>
</dbReference>
<evidence type="ECO:0000313" key="5">
    <source>
        <dbReference type="EMBL" id="MDX4957279.1"/>
    </source>
</evidence>
<organism evidence="5 6">
    <name type="scientific">Delftia acidovorans</name>
    <name type="common">Pseudomonas acidovorans</name>
    <name type="synonym">Comamonas acidovorans</name>
    <dbReference type="NCBI Taxonomy" id="80866"/>
    <lineage>
        <taxon>Bacteria</taxon>
        <taxon>Pseudomonadati</taxon>
        <taxon>Pseudomonadota</taxon>
        <taxon>Betaproteobacteria</taxon>
        <taxon>Burkholderiales</taxon>
        <taxon>Comamonadaceae</taxon>
        <taxon>Delftia</taxon>
    </lineage>
</organism>
<sequence length="174" mass="20081">MNEEIERLRTALDYDPETGLLRWTKSMVGKKRRGDIAGSREKAGYRKLICFGKTYFVHRVAWMLHYGEPPPKIIDHINGVRDDNRIANLRGCTDSQNNMNRRPRRSGYGLKGVTNLPDGRFMAHVTKEGRSYYGGYFHTREAAARAYDFLAITHFGEFARLNFPDQRPTGHKES</sequence>
<proteinExistence type="predicted"/>
<dbReference type="InterPro" id="IPR003615">
    <property type="entry name" value="HNH_nuc"/>
</dbReference>
<dbReference type="AlphaFoldDB" id="A0AAJ2R7U7"/>
<gene>
    <name evidence="5" type="ORF">SGN30_28000</name>
</gene>
<keyword evidence="5" id="KW-0540">Nuclease</keyword>
<dbReference type="Pfam" id="PF13392">
    <property type="entry name" value="HNH_3"/>
    <property type="match status" value="1"/>
</dbReference>
<keyword evidence="1" id="KW-0805">Transcription regulation</keyword>
<dbReference type="InterPro" id="IPR016177">
    <property type="entry name" value="DNA-bd_dom_sf"/>
</dbReference>
<protein>
    <submittedName>
        <fullName evidence="5">HNH endonuclease</fullName>
    </submittedName>
</protein>